<dbReference type="Pfam" id="PF10262">
    <property type="entry name" value="Rdx"/>
    <property type="match status" value="1"/>
</dbReference>
<dbReference type="KEGG" id="tdl:TDEL_0C00260"/>
<evidence type="ECO:0000313" key="3">
    <source>
        <dbReference type="EMBL" id="CCE90915.1"/>
    </source>
</evidence>
<proteinExistence type="predicted"/>
<evidence type="ECO:0008006" key="5">
    <source>
        <dbReference type="Google" id="ProtNLM"/>
    </source>
</evidence>
<dbReference type="InterPro" id="IPR011893">
    <property type="entry name" value="Selenoprotein_Rdx-typ"/>
</dbReference>
<evidence type="ECO:0000313" key="4">
    <source>
        <dbReference type="Proteomes" id="UP000005627"/>
    </source>
</evidence>
<sequence length="128" mass="14838">MPYPKISIRFCTRCKWNLRSAWYLQELLQTFGDNLGEISLIPGETGEFRVLGQLGQDSEEICIWDRKVQDGFPDSKFLKQRVRNLLFDNNVSIGKHNERSSGQNHLTGLNPPRETLIKQEECHDCNDN</sequence>
<dbReference type="PANTHER" id="PTHR36417:SF2">
    <property type="entry name" value="SELENOPROTEIN DOMAIN PROTEIN (AFU_ORTHOLOGUE AFUA_1G05220)"/>
    <property type="match status" value="1"/>
</dbReference>
<evidence type="ECO:0000256" key="1">
    <source>
        <dbReference type="ARBA" id="ARBA00023284"/>
    </source>
</evidence>
<keyword evidence="1" id="KW-0676">Redox-active center</keyword>
<organism evidence="3 4">
    <name type="scientific">Torulaspora delbrueckii</name>
    <name type="common">Yeast</name>
    <name type="synonym">Candida colliculosa</name>
    <dbReference type="NCBI Taxonomy" id="4950"/>
    <lineage>
        <taxon>Eukaryota</taxon>
        <taxon>Fungi</taxon>
        <taxon>Dikarya</taxon>
        <taxon>Ascomycota</taxon>
        <taxon>Saccharomycotina</taxon>
        <taxon>Saccharomycetes</taxon>
        <taxon>Saccharomycetales</taxon>
        <taxon>Saccharomycetaceae</taxon>
        <taxon>Torulaspora</taxon>
    </lineage>
</organism>
<dbReference type="HOGENOM" id="CLU_068510_1_2_1"/>
<dbReference type="EMBL" id="HE616744">
    <property type="protein sequence ID" value="CCE90915.1"/>
    <property type="molecule type" value="Genomic_DNA"/>
</dbReference>
<name>G8ZQX3_TORDE</name>
<dbReference type="GeneID" id="11500237"/>
<dbReference type="Proteomes" id="UP000005627">
    <property type="component" value="Chromosome 3"/>
</dbReference>
<dbReference type="InParanoid" id="G8ZQX3"/>
<keyword evidence="4" id="KW-1185">Reference proteome</keyword>
<evidence type="ECO:0000256" key="2">
    <source>
        <dbReference type="SAM" id="MobiDB-lite"/>
    </source>
</evidence>
<dbReference type="OrthoDB" id="60822at2759"/>
<dbReference type="NCBIfam" id="TIGR02174">
    <property type="entry name" value="CXXU_selWTH"/>
    <property type="match status" value="1"/>
</dbReference>
<protein>
    <recommendedName>
        <fullName evidence="5">Selenoprotein W-like protein</fullName>
    </recommendedName>
</protein>
<gene>
    <name evidence="3" type="primary">TDEL0C00260</name>
    <name evidence="3" type="ORF">TDEL_0C00260</name>
</gene>
<dbReference type="Gene3D" id="3.40.30.10">
    <property type="entry name" value="Glutaredoxin"/>
    <property type="match status" value="1"/>
</dbReference>
<dbReference type="AlphaFoldDB" id="G8ZQX3"/>
<dbReference type="InterPro" id="IPR036249">
    <property type="entry name" value="Thioredoxin-like_sf"/>
</dbReference>
<dbReference type="PANTHER" id="PTHR36417">
    <property type="entry name" value="SELENOPROTEIN DOMAIN PROTEIN (AFU_ORTHOLOGUE AFUA_1G05220)"/>
    <property type="match status" value="1"/>
</dbReference>
<dbReference type="RefSeq" id="XP_003680126.1">
    <property type="nucleotide sequence ID" value="XM_003680078.1"/>
</dbReference>
<accession>G8ZQX3</accession>
<dbReference type="SUPFAM" id="SSF52833">
    <property type="entry name" value="Thioredoxin-like"/>
    <property type="match status" value="1"/>
</dbReference>
<feature type="region of interest" description="Disordered" evidence="2">
    <location>
        <begin position="94"/>
        <end position="113"/>
    </location>
</feature>
<reference evidence="3 4" key="1">
    <citation type="journal article" date="2011" name="Proc. Natl. Acad. Sci. U.S.A.">
        <title>Evolutionary erosion of yeast sex chromosomes by mating-type switching accidents.</title>
        <authorList>
            <person name="Gordon J.L."/>
            <person name="Armisen D."/>
            <person name="Proux-Wera E."/>
            <person name="Oheigeartaigh S.S."/>
            <person name="Byrne K.P."/>
            <person name="Wolfe K.H."/>
        </authorList>
    </citation>
    <scope>NUCLEOTIDE SEQUENCE [LARGE SCALE GENOMIC DNA]</scope>
    <source>
        <strain evidence="4">ATCC 10662 / CBS 1146 / NBRC 0425 / NCYC 2629 / NRRL Y-866</strain>
    </source>
</reference>
<dbReference type="eggNOG" id="ENOG502S6UH">
    <property type="taxonomic scope" value="Eukaryota"/>
</dbReference>